<dbReference type="RefSeq" id="WP_010526811.1">
    <property type="nucleotide sequence ID" value="NZ_AFSL01000019.1"/>
</dbReference>
<evidence type="ECO:0000313" key="1">
    <source>
        <dbReference type="EMBL" id="SFD85897.1"/>
    </source>
</evidence>
<name>A0A1I1VS74_9BACT</name>
<accession>A0A1I1VS74</accession>
<dbReference type="InParanoid" id="A0A1I1VS74"/>
<reference evidence="1 2" key="1">
    <citation type="submission" date="2016-10" db="EMBL/GenBank/DDBJ databases">
        <authorList>
            <person name="de Groot N.N."/>
        </authorList>
    </citation>
    <scope>NUCLEOTIDE SEQUENCE [LARGE SCALE GENOMIC DNA]</scope>
    <source>
        <strain evidence="1 2">DSM 19012</strain>
    </source>
</reference>
<protein>
    <submittedName>
        <fullName evidence="1">Uncharacterized protein</fullName>
    </submittedName>
</protein>
<dbReference type="eggNOG" id="ENOG5033200">
    <property type="taxonomic scope" value="Bacteria"/>
</dbReference>
<dbReference type="Proteomes" id="UP000181976">
    <property type="component" value="Unassembled WGS sequence"/>
</dbReference>
<evidence type="ECO:0000313" key="2">
    <source>
        <dbReference type="Proteomes" id="UP000181976"/>
    </source>
</evidence>
<dbReference type="AlphaFoldDB" id="A0A1I1VS74"/>
<organism evidence="1 2">
    <name type="scientific">Thermophagus xiamenensis</name>
    <dbReference type="NCBI Taxonomy" id="385682"/>
    <lineage>
        <taxon>Bacteria</taxon>
        <taxon>Pseudomonadati</taxon>
        <taxon>Bacteroidota</taxon>
        <taxon>Bacteroidia</taxon>
        <taxon>Marinilabiliales</taxon>
        <taxon>Marinilabiliaceae</taxon>
        <taxon>Thermophagus</taxon>
    </lineage>
</organism>
<dbReference type="EMBL" id="FONA01000003">
    <property type="protein sequence ID" value="SFD85897.1"/>
    <property type="molecule type" value="Genomic_DNA"/>
</dbReference>
<dbReference type="OrthoDB" id="6197429at2"/>
<sequence length="198" mass="23166">MTDKQIERIKKSIRKRRAALTAEKRKFGGFIDSAGNRYYIFELYMKIVDYKGVITYKKWFDKNFSDDIGSPFLSLIWAVACFELGKMAEAKTYTIDTAFQNVYLHGLLLDREVSPIDMYNHGYDMLEFAKSLIEDCKKITTKTYLDWLATFINTDEYNDPVNKYIALNKLLKDENNDEKRGKLLDEIELLEKSNKAQS</sequence>
<keyword evidence="2" id="KW-1185">Reference proteome</keyword>
<proteinExistence type="predicted"/>
<gene>
    <name evidence="1" type="ORF">SAMN05444380_10345</name>
</gene>